<gene>
    <name evidence="2" type="ORF">SAMN05421736_105262</name>
</gene>
<sequence length="178" mass="20485">MTRMMVLGLLLTHGPMSGYEIQQMMQSAKTDMWAYVKPASIYHALKKLRFEGKVVLETVEQTGLRTKSIFKITTDGENELRKLLIDSFSKSSLVFPTTLYTALTFMDNLSNEEVLEALEKQETEIIGIYESMKNGYREKERYIGEMPGNIEAIFQNIYAQCELQLKCITEIKNMIKES</sequence>
<evidence type="ECO:0000259" key="1">
    <source>
        <dbReference type="Pfam" id="PF03551"/>
    </source>
</evidence>
<keyword evidence="2" id="KW-0238">DNA-binding</keyword>
<dbReference type="OrthoDB" id="9808762at2"/>
<dbReference type="AlphaFoldDB" id="A0A1H3PY20"/>
<protein>
    <submittedName>
        <fullName evidence="2">DNA-binding transcriptional regulator, PadR family</fullName>
    </submittedName>
</protein>
<dbReference type="STRING" id="1503961.SAMN05421736_105262"/>
<dbReference type="Pfam" id="PF03551">
    <property type="entry name" value="PadR"/>
    <property type="match status" value="1"/>
</dbReference>
<dbReference type="GO" id="GO:0003677">
    <property type="term" value="F:DNA binding"/>
    <property type="evidence" value="ECO:0007669"/>
    <property type="project" value="UniProtKB-KW"/>
</dbReference>
<dbReference type="PANTHER" id="PTHR43252">
    <property type="entry name" value="TRANSCRIPTIONAL REGULATOR YQJI"/>
    <property type="match status" value="1"/>
</dbReference>
<feature type="domain" description="Transcription regulator PadR N-terminal" evidence="1">
    <location>
        <begin position="6"/>
        <end position="82"/>
    </location>
</feature>
<dbReference type="SUPFAM" id="SSF46785">
    <property type="entry name" value="Winged helix' DNA-binding domain"/>
    <property type="match status" value="1"/>
</dbReference>
<organism evidence="2 3">
    <name type="scientific">Evansella caseinilytica</name>
    <dbReference type="NCBI Taxonomy" id="1503961"/>
    <lineage>
        <taxon>Bacteria</taxon>
        <taxon>Bacillati</taxon>
        <taxon>Bacillota</taxon>
        <taxon>Bacilli</taxon>
        <taxon>Bacillales</taxon>
        <taxon>Bacillaceae</taxon>
        <taxon>Evansella</taxon>
    </lineage>
</organism>
<evidence type="ECO:0000313" key="3">
    <source>
        <dbReference type="Proteomes" id="UP000198935"/>
    </source>
</evidence>
<dbReference type="InterPro" id="IPR036390">
    <property type="entry name" value="WH_DNA-bd_sf"/>
</dbReference>
<keyword evidence="3" id="KW-1185">Reference proteome</keyword>
<dbReference type="Proteomes" id="UP000198935">
    <property type="component" value="Unassembled WGS sequence"/>
</dbReference>
<dbReference type="PANTHER" id="PTHR43252:SF7">
    <property type="entry name" value="TRANSCRIPTIONAL REGULATOR YQJI"/>
    <property type="match status" value="1"/>
</dbReference>
<dbReference type="InterPro" id="IPR005149">
    <property type="entry name" value="Tscrpt_reg_PadR_N"/>
</dbReference>
<name>A0A1H3PY20_9BACI</name>
<dbReference type="EMBL" id="FNPI01000005">
    <property type="protein sequence ID" value="SDZ05853.1"/>
    <property type="molecule type" value="Genomic_DNA"/>
</dbReference>
<reference evidence="3" key="1">
    <citation type="submission" date="2016-10" db="EMBL/GenBank/DDBJ databases">
        <authorList>
            <person name="Varghese N."/>
            <person name="Submissions S."/>
        </authorList>
    </citation>
    <scope>NUCLEOTIDE SEQUENCE [LARGE SCALE GENOMIC DNA]</scope>
    <source>
        <strain evidence="3">SP</strain>
    </source>
</reference>
<dbReference type="InterPro" id="IPR036388">
    <property type="entry name" value="WH-like_DNA-bd_sf"/>
</dbReference>
<evidence type="ECO:0000313" key="2">
    <source>
        <dbReference type="EMBL" id="SDZ05853.1"/>
    </source>
</evidence>
<accession>A0A1H3PY20</accession>
<dbReference type="Gene3D" id="1.10.10.10">
    <property type="entry name" value="Winged helix-like DNA-binding domain superfamily/Winged helix DNA-binding domain"/>
    <property type="match status" value="1"/>
</dbReference>
<proteinExistence type="predicted"/>